<comment type="similarity">
    <text evidence="11">Belongs to the amiloride-sensitive sodium channel (TC 1.A.6) family.</text>
</comment>
<evidence type="ECO:0000256" key="11">
    <source>
        <dbReference type="RuleBase" id="RU000679"/>
    </source>
</evidence>
<dbReference type="Gene3D" id="2.60.470.10">
    <property type="entry name" value="Acid-sensing ion channels like domains"/>
    <property type="match status" value="1"/>
</dbReference>
<keyword evidence="2 11" id="KW-0813">Transport</keyword>
<dbReference type="PANTHER" id="PTHR11690">
    <property type="entry name" value="AMILORIDE-SENSITIVE SODIUM CHANNEL-RELATED"/>
    <property type="match status" value="1"/>
</dbReference>
<dbReference type="InterPro" id="IPR001873">
    <property type="entry name" value="ENaC"/>
</dbReference>
<evidence type="ECO:0000313" key="14">
    <source>
        <dbReference type="EnsemblMetazoa" id="XP_011683875"/>
    </source>
</evidence>
<keyword evidence="9 11" id="KW-0739">Sodium transport</keyword>
<keyword evidence="6" id="KW-0915">Sodium</keyword>
<keyword evidence="5 13" id="KW-1133">Transmembrane helix</keyword>
<dbReference type="GO" id="GO:0035725">
    <property type="term" value="P:sodium ion transmembrane transport"/>
    <property type="evidence" value="ECO:0000318"/>
    <property type="project" value="GO_Central"/>
</dbReference>
<dbReference type="OrthoDB" id="10051479at2759"/>
<keyword evidence="3 11" id="KW-0894">Sodium channel</keyword>
<evidence type="ECO:0000256" key="6">
    <source>
        <dbReference type="ARBA" id="ARBA00023053"/>
    </source>
</evidence>
<comment type="subcellular location">
    <subcellularLocation>
        <location evidence="1">Membrane</location>
        <topology evidence="1">Multi-pass membrane protein</topology>
    </subcellularLocation>
</comment>
<keyword evidence="8 13" id="KW-0472">Membrane</keyword>
<organism evidence="14 15">
    <name type="scientific">Strongylocentrotus purpuratus</name>
    <name type="common">Purple sea urchin</name>
    <dbReference type="NCBI Taxonomy" id="7668"/>
    <lineage>
        <taxon>Eukaryota</taxon>
        <taxon>Metazoa</taxon>
        <taxon>Echinodermata</taxon>
        <taxon>Eleutherozoa</taxon>
        <taxon>Echinozoa</taxon>
        <taxon>Echinoidea</taxon>
        <taxon>Euechinoidea</taxon>
        <taxon>Echinacea</taxon>
        <taxon>Camarodonta</taxon>
        <taxon>Echinidea</taxon>
        <taxon>Strongylocentrotidae</taxon>
        <taxon>Strongylocentrotus</taxon>
    </lineage>
</organism>
<dbReference type="AlphaFoldDB" id="A0A7M7HK48"/>
<keyword evidence="7 11" id="KW-0406">Ion transport</keyword>
<evidence type="ECO:0000256" key="13">
    <source>
        <dbReference type="SAM" id="Phobius"/>
    </source>
</evidence>
<proteinExistence type="inferred from homology"/>
<keyword evidence="15" id="KW-1185">Reference proteome</keyword>
<evidence type="ECO:0000256" key="1">
    <source>
        <dbReference type="ARBA" id="ARBA00004141"/>
    </source>
</evidence>
<feature type="transmembrane region" description="Helical" evidence="13">
    <location>
        <begin position="554"/>
        <end position="581"/>
    </location>
</feature>
<dbReference type="GO" id="GO:0015280">
    <property type="term" value="F:ligand-gated sodium channel activity"/>
    <property type="evidence" value="ECO:0000318"/>
    <property type="project" value="GO_Central"/>
</dbReference>
<dbReference type="EnsemblMetazoa" id="XM_011685573">
    <property type="protein sequence ID" value="XP_011683875"/>
    <property type="gene ID" value="LOC100889526"/>
</dbReference>
<dbReference type="OMA" id="QILVWDF"/>
<evidence type="ECO:0000256" key="12">
    <source>
        <dbReference type="SAM" id="MobiDB-lite"/>
    </source>
</evidence>
<dbReference type="Proteomes" id="UP000007110">
    <property type="component" value="Unassembled WGS sequence"/>
</dbReference>
<keyword evidence="4 11" id="KW-0812">Transmembrane</keyword>
<dbReference type="RefSeq" id="XP_011683875.2">
    <property type="nucleotide sequence ID" value="XM_011685573.2"/>
</dbReference>
<evidence type="ECO:0000256" key="5">
    <source>
        <dbReference type="ARBA" id="ARBA00022989"/>
    </source>
</evidence>
<evidence type="ECO:0000256" key="7">
    <source>
        <dbReference type="ARBA" id="ARBA00023065"/>
    </source>
</evidence>
<evidence type="ECO:0000256" key="9">
    <source>
        <dbReference type="ARBA" id="ARBA00023201"/>
    </source>
</evidence>
<feature type="transmembrane region" description="Helical" evidence="13">
    <location>
        <begin position="103"/>
        <end position="121"/>
    </location>
</feature>
<evidence type="ECO:0000256" key="3">
    <source>
        <dbReference type="ARBA" id="ARBA00022461"/>
    </source>
</evidence>
<dbReference type="Pfam" id="PF00858">
    <property type="entry name" value="ASC"/>
    <property type="match status" value="1"/>
</dbReference>
<accession>A0A7M7HK48</accession>
<dbReference type="PRINTS" id="PR01078">
    <property type="entry name" value="AMINACHANNEL"/>
</dbReference>
<dbReference type="PANTHER" id="PTHR11690:SF248">
    <property type="entry name" value="PICKPOCKET 17, ISOFORM A"/>
    <property type="match status" value="1"/>
</dbReference>
<reference evidence="14" key="2">
    <citation type="submission" date="2021-01" db="UniProtKB">
        <authorList>
            <consortium name="EnsemblMetazoa"/>
        </authorList>
    </citation>
    <scope>IDENTIFICATION</scope>
</reference>
<feature type="region of interest" description="Disordered" evidence="12">
    <location>
        <begin position="195"/>
        <end position="214"/>
    </location>
</feature>
<dbReference type="Gene3D" id="1.10.287.770">
    <property type="entry name" value="YojJ-like"/>
    <property type="match status" value="1"/>
</dbReference>
<reference evidence="15" key="1">
    <citation type="submission" date="2015-02" db="EMBL/GenBank/DDBJ databases">
        <title>Genome sequencing for Strongylocentrotus purpuratus.</title>
        <authorList>
            <person name="Murali S."/>
            <person name="Liu Y."/>
            <person name="Vee V."/>
            <person name="English A."/>
            <person name="Wang M."/>
            <person name="Skinner E."/>
            <person name="Han Y."/>
            <person name="Muzny D.M."/>
            <person name="Worley K.C."/>
            <person name="Gibbs R.A."/>
        </authorList>
    </citation>
    <scope>NUCLEOTIDE SEQUENCE</scope>
</reference>
<evidence type="ECO:0000256" key="4">
    <source>
        <dbReference type="ARBA" id="ARBA00022692"/>
    </source>
</evidence>
<dbReference type="GeneID" id="100889526"/>
<protein>
    <submittedName>
        <fullName evidence="14">Uncharacterized protein</fullName>
    </submittedName>
</protein>
<dbReference type="GO" id="GO:0005886">
    <property type="term" value="C:plasma membrane"/>
    <property type="evidence" value="ECO:0000318"/>
    <property type="project" value="GO_Central"/>
</dbReference>
<evidence type="ECO:0000256" key="8">
    <source>
        <dbReference type="ARBA" id="ARBA00023136"/>
    </source>
</evidence>
<dbReference type="InParanoid" id="A0A7M7HK48"/>
<name>A0A7M7HK48_STRPU</name>
<evidence type="ECO:0000256" key="10">
    <source>
        <dbReference type="ARBA" id="ARBA00023303"/>
    </source>
</evidence>
<dbReference type="KEGG" id="spu:100889526"/>
<sequence length="603" mass="68099">MEAKMSKKQDGVAWIFQVKEAAENKESEFKFGQEKIDMGDLPRDTKTSPEKMADYSEKAYGRPDYDESPKEGTRKIVNEFVDNATTHGIPRVLNASRPWQSRLFWCVVTLIFAGVFLFQGSKLVQSYIARPTTTKISLITKSRLEFPAVTICNLNMLRRSMLKGTRFETLAALDRNHKVDGIGLEDSDYSWFFSDSSSGEETTTDGKTAEEDTTSLPYRGRRALNAESSYSDEYDYSGIEDIEDPNDWEALYNLSKGSDYNNFKNFVKPTKEELRTLGHKAKDFILQCSFDTEACSYENFTVIQNAEYGNCFVFNNAHKLKRGKRTTTSRTGSQYGLQLTLMVEQPEYIGILSPNSGVKVAIKDPRIYAFPEDDGIEAAPGFATSIGLTKTSISRLPEPYGNCIRKHDSFYAPEKYDFSQRSCLKLCLQETLNETCSCITDVLIDGTMCEVINREQGNCRNSVFKDFLKNKLNCDCSNACSETVFKPRIAISRWPTARYEAHLYDSLASINKKAARILTNVAQSRNNLVRLSVFYEELNFENVVETPLITVESLFGSLGGLLGLYIGMSFISVTEILVFIFELLRSVCCHKGYPSKHTKVSGR</sequence>
<evidence type="ECO:0000313" key="15">
    <source>
        <dbReference type="Proteomes" id="UP000007110"/>
    </source>
</evidence>
<keyword evidence="10 11" id="KW-0407">Ion channel</keyword>
<evidence type="ECO:0000256" key="2">
    <source>
        <dbReference type="ARBA" id="ARBA00022448"/>
    </source>
</evidence>